<evidence type="ECO:0000313" key="6">
    <source>
        <dbReference type="Proteomes" id="UP000823900"/>
    </source>
</evidence>
<evidence type="ECO:0000259" key="4">
    <source>
        <dbReference type="Pfam" id="PF00456"/>
    </source>
</evidence>
<protein>
    <submittedName>
        <fullName evidence="5">Transketolase</fullName>
    </submittedName>
</protein>
<dbReference type="EMBL" id="DWZA01000005">
    <property type="protein sequence ID" value="HJA70093.1"/>
    <property type="molecule type" value="Genomic_DNA"/>
</dbReference>
<evidence type="ECO:0000256" key="1">
    <source>
        <dbReference type="ARBA" id="ARBA00001964"/>
    </source>
</evidence>
<proteinExistence type="inferred from homology"/>
<gene>
    <name evidence="5" type="ORF">IAA07_00755</name>
</gene>
<dbReference type="SUPFAM" id="SSF52518">
    <property type="entry name" value="Thiamin diphosphate-binding fold (THDP-binding)"/>
    <property type="match status" value="1"/>
</dbReference>
<evidence type="ECO:0000256" key="3">
    <source>
        <dbReference type="ARBA" id="ARBA00023052"/>
    </source>
</evidence>
<dbReference type="AlphaFoldDB" id="A0A9D2HH56"/>
<dbReference type="PANTHER" id="PTHR47514:SF1">
    <property type="entry name" value="TRANSKETOLASE N-TERMINAL SECTION-RELATED"/>
    <property type="match status" value="1"/>
</dbReference>
<evidence type="ECO:0000256" key="2">
    <source>
        <dbReference type="ARBA" id="ARBA00007131"/>
    </source>
</evidence>
<dbReference type="Pfam" id="PF00456">
    <property type="entry name" value="Transketolase_N"/>
    <property type="match status" value="1"/>
</dbReference>
<reference evidence="5" key="1">
    <citation type="journal article" date="2021" name="PeerJ">
        <title>Extensive microbial diversity within the chicken gut microbiome revealed by metagenomics and culture.</title>
        <authorList>
            <person name="Gilroy R."/>
            <person name="Ravi A."/>
            <person name="Getino M."/>
            <person name="Pursley I."/>
            <person name="Horton D.L."/>
            <person name="Alikhan N.F."/>
            <person name="Baker D."/>
            <person name="Gharbi K."/>
            <person name="Hall N."/>
            <person name="Watson M."/>
            <person name="Adriaenssens E.M."/>
            <person name="Foster-Nyarko E."/>
            <person name="Jarju S."/>
            <person name="Secka A."/>
            <person name="Antonio M."/>
            <person name="Oren A."/>
            <person name="Chaudhuri R.R."/>
            <person name="La Ragione R."/>
            <person name="Hildebrand F."/>
            <person name="Pallen M.J."/>
        </authorList>
    </citation>
    <scope>NUCLEOTIDE SEQUENCE</scope>
    <source>
        <strain evidence="5">CHK178-16964</strain>
    </source>
</reference>
<feature type="domain" description="Transketolase N-terminal" evidence="4">
    <location>
        <begin position="14"/>
        <end position="268"/>
    </location>
</feature>
<comment type="similarity">
    <text evidence="2">Belongs to the transketolase family.</text>
</comment>
<comment type="caution">
    <text evidence="5">The sequence shown here is derived from an EMBL/GenBank/DDBJ whole genome shotgun (WGS) entry which is preliminary data.</text>
</comment>
<sequence>MLSEEKVKELKRFSKKIQMETMKTICEIGMGHVGGSLSISDLLALLYDQEMKIDPKNPKWEERDWLVLSKGHCAPALYSTLALKGYFPMEWLMTVNKNNTNLPSHADRLKVPGVDMTTGSLGQGSSAAAGIALGLKMEDKPNYVYLILGDGECQEGQVWEAALFAPQHKLNHLIAFVDLNRLQLDGFTDDICAMGDMEAKFTDFGWYTQGVNGHDIQAIHMAIENAKRQPEKPSMIILHTIKGNGWSEIAGKTNSHAPTVSKEQLAQALAEMEEAYAQI</sequence>
<name>A0A9D2HH56_9FIRM</name>
<dbReference type="InterPro" id="IPR005474">
    <property type="entry name" value="Transketolase_N"/>
</dbReference>
<reference evidence="5" key="2">
    <citation type="submission" date="2021-04" db="EMBL/GenBank/DDBJ databases">
        <authorList>
            <person name="Gilroy R."/>
        </authorList>
    </citation>
    <scope>NUCLEOTIDE SEQUENCE</scope>
    <source>
        <strain evidence="5">CHK178-16964</strain>
    </source>
</reference>
<dbReference type="PANTHER" id="PTHR47514">
    <property type="entry name" value="TRANSKETOLASE N-TERMINAL SECTION-RELATED"/>
    <property type="match status" value="1"/>
</dbReference>
<evidence type="ECO:0000313" key="5">
    <source>
        <dbReference type="EMBL" id="HJA70093.1"/>
    </source>
</evidence>
<organism evidence="5 6">
    <name type="scientific">Candidatus Lachnoclostridium stercoravium</name>
    <dbReference type="NCBI Taxonomy" id="2838633"/>
    <lineage>
        <taxon>Bacteria</taxon>
        <taxon>Bacillati</taxon>
        <taxon>Bacillota</taxon>
        <taxon>Clostridia</taxon>
        <taxon>Lachnospirales</taxon>
        <taxon>Lachnospiraceae</taxon>
    </lineage>
</organism>
<dbReference type="Proteomes" id="UP000823900">
    <property type="component" value="Unassembled WGS sequence"/>
</dbReference>
<comment type="cofactor">
    <cofactor evidence="1">
        <name>thiamine diphosphate</name>
        <dbReference type="ChEBI" id="CHEBI:58937"/>
    </cofactor>
</comment>
<keyword evidence="3" id="KW-0786">Thiamine pyrophosphate</keyword>
<dbReference type="CDD" id="cd02012">
    <property type="entry name" value="TPP_TK"/>
    <property type="match status" value="1"/>
</dbReference>
<dbReference type="InterPro" id="IPR029061">
    <property type="entry name" value="THDP-binding"/>
</dbReference>
<accession>A0A9D2HH56</accession>
<dbReference type="Gene3D" id="3.40.50.970">
    <property type="match status" value="1"/>
</dbReference>